<evidence type="ECO:0000313" key="3">
    <source>
        <dbReference type="Proteomes" id="UP000320333"/>
    </source>
</evidence>
<dbReference type="EMBL" id="QEAP01000017">
    <property type="protein sequence ID" value="TPX77618.1"/>
    <property type="molecule type" value="Genomic_DNA"/>
</dbReference>
<dbReference type="AlphaFoldDB" id="A0A507FQ83"/>
<evidence type="ECO:0000313" key="2">
    <source>
        <dbReference type="EMBL" id="TPX77618.1"/>
    </source>
</evidence>
<feature type="transmembrane region" description="Helical" evidence="1">
    <location>
        <begin position="211"/>
        <end position="232"/>
    </location>
</feature>
<dbReference type="OrthoDB" id="341353at2759"/>
<organism evidence="2 3">
    <name type="scientific">Chytriomyces confervae</name>
    <dbReference type="NCBI Taxonomy" id="246404"/>
    <lineage>
        <taxon>Eukaryota</taxon>
        <taxon>Fungi</taxon>
        <taxon>Fungi incertae sedis</taxon>
        <taxon>Chytridiomycota</taxon>
        <taxon>Chytridiomycota incertae sedis</taxon>
        <taxon>Chytridiomycetes</taxon>
        <taxon>Chytridiales</taxon>
        <taxon>Chytriomycetaceae</taxon>
        <taxon>Chytriomyces</taxon>
    </lineage>
</organism>
<keyword evidence="1" id="KW-0472">Membrane</keyword>
<evidence type="ECO:0000256" key="1">
    <source>
        <dbReference type="SAM" id="Phobius"/>
    </source>
</evidence>
<feature type="transmembrane region" description="Helical" evidence="1">
    <location>
        <begin position="183"/>
        <end position="205"/>
    </location>
</feature>
<keyword evidence="3" id="KW-1185">Reference proteome</keyword>
<proteinExistence type="predicted"/>
<comment type="caution">
    <text evidence="2">The sequence shown here is derived from an EMBL/GenBank/DDBJ whole genome shotgun (WGS) entry which is preliminary data.</text>
</comment>
<feature type="transmembrane region" description="Helical" evidence="1">
    <location>
        <begin position="28"/>
        <end position="48"/>
    </location>
</feature>
<dbReference type="STRING" id="246404.A0A507FQ83"/>
<accession>A0A507FQ83</accession>
<keyword evidence="1" id="KW-0812">Transmembrane</keyword>
<feature type="transmembrane region" description="Helical" evidence="1">
    <location>
        <begin position="154"/>
        <end position="171"/>
    </location>
</feature>
<dbReference type="Proteomes" id="UP000320333">
    <property type="component" value="Unassembled WGS sequence"/>
</dbReference>
<name>A0A507FQ83_9FUNG</name>
<keyword evidence="1" id="KW-1133">Transmembrane helix</keyword>
<reference evidence="2 3" key="1">
    <citation type="journal article" date="2019" name="Sci. Rep.">
        <title>Comparative genomics of chytrid fungi reveal insights into the obligate biotrophic and pathogenic lifestyle of Synchytrium endobioticum.</title>
        <authorList>
            <person name="van de Vossenberg B.T.L.H."/>
            <person name="Warris S."/>
            <person name="Nguyen H.D.T."/>
            <person name="van Gent-Pelzer M.P.E."/>
            <person name="Joly D.L."/>
            <person name="van de Geest H.C."/>
            <person name="Bonants P.J.M."/>
            <person name="Smith D.S."/>
            <person name="Levesque C.A."/>
            <person name="van der Lee T.A.J."/>
        </authorList>
    </citation>
    <scope>NUCLEOTIDE SEQUENCE [LARGE SCALE GENOMIC DNA]</scope>
    <source>
        <strain evidence="2 3">CBS 675.73</strain>
    </source>
</reference>
<protein>
    <recommendedName>
        <fullName evidence="4">TLC domain-containing protein</fullName>
    </recommendedName>
</protein>
<evidence type="ECO:0008006" key="4">
    <source>
        <dbReference type="Google" id="ProtNLM"/>
    </source>
</evidence>
<feature type="transmembrane region" description="Helical" evidence="1">
    <location>
        <begin position="131"/>
        <end position="148"/>
    </location>
</feature>
<feature type="transmembrane region" description="Helical" evidence="1">
    <location>
        <begin position="103"/>
        <end position="124"/>
    </location>
</feature>
<feature type="transmembrane region" description="Helical" evidence="1">
    <location>
        <begin position="60"/>
        <end position="83"/>
    </location>
</feature>
<gene>
    <name evidence="2" type="ORF">CcCBS67573_g01126</name>
</gene>
<sequence length="247" mass="28068">MPVDPNSPWLARHILYDVILSPCFYQPFLASCLLHVVWYFGISATLISKLYPSGGQKAKAWISALLTSSVIVAGGLPVCWQFLQLGPLQTTADLTDLDTRYSWCLGAFFTASLWMDCLLGTLFYPAQLQLVTGWIHHITYTYIILWHISRGQVGLLMACSAVQEIPTILLASGSINKRWRTDVGFGVAFFLTRVCFHFATIVYAFHVYTVGWYWVIPALPFPVHLAWFYRWGVGFFSQGKRREIKLE</sequence>